<comment type="caution">
    <text evidence="2">The sequence shown here is derived from an EMBL/GenBank/DDBJ whole genome shotgun (WGS) entry which is preliminary data.</text>
</comment>
<dbReference type="Pfam" id="PF05573">
    <property type="entry name" value="NosL"/>
    <property type="match status" value="1"/>
</dbReference>
<evidence type="ECO:0000313" key="3">
    <source>
        <dbReference type="Proteomes" id="UP000599523"/>
    </source>
</evidence>
<dbReference type="InterPro" id="IPR008719">
    <property type="entry name" value="N2O_reductase_NosL"/>
</dbReference>
<feature type="signal peptide" evidence="1">
    <location>
        <begin position="1"/>
        <end position="21"/>
    </location>
</feature>
<reference evidence="2" key="1">
    <citation type="submission" date="2019-12" db="EMBL/GenBank/DDBJ databases">
        <title>Comparative genomics gives insights into the taxonomy of the Azoarcus-Aromatoleum group and reveals separate origins of nif in the plant-associated Azoarcus and non-plant-associated Aromatoleum sub-groups.</title>
        <authorList>
            <person name="Lafos M."/>
            <person name="Maluk M."/>
            <person name="Batista M."/>
            <person name="Junghare M."/>
            <person name="Carmona M."/>
            <person name="Faoro H."/>
            <person name="Cruz L.M."/>
            <person name="Battistoni F."/>
            <person name="De Souza E."/>
            <person name="Pedrosa F."/>
            <person name="Chen W.-M."/>
            <person name="Poole P.S."/>
            <person name="Dixon R.A."/>
            <person name="James E.K."/>
        </authorList>
    </citation>
    <scope>NUCLEOTIDE SEQUENCE</scope>
    <source>
        <strain evidence="2">NSC3</strain>
    </source>
</reference>
<dbReference type="PANTHER" id="PTHR41247:SF1">
    <property type="entry name" value="HTH-TYPE TRANSCRIPTIONAL REPRESSOR YCNK"/>
    <property type="match status" value="1"/>
</dbReference>
<dbReference type="Proteomes" id="UP000599523">
    <property type="component" value="Unassembled WGS sequence"/>
</dbReference>
<dbReference type="PANTHER" id="PTHR41247">
    <property type="entry name" value="HTH-TYPE TRANSCRIPTIONAL REPRESSOR YCNK"/>
    <property type="match status" value="1"/>
</dbReference>
<dbReference type="Gene3D" id="3.30.70.2060">
    <property type="match status" value="1"/>
</dbReference>
<evidence type="ECO:0000256" key="1">
    <source>
        <dbReference type="SAM" id="SignalP"/>
    </source>
</evidence>
<keyword evidence="1" id="KW-0732">Signal</keyword>
<keyword evidence="3" id="KW-1185">Reference proteome</keyword>
<dbReference type="SUPFAM" id="SSF160387">
    <property type="entry name" value="NosL/MerB-like"/>
    <property type="match status" value="1"/>
</dbReference>
<sequence length="173" mass="18838">MTSRPLTLRLLIPLALAIALALPGCGSESAPTAEIKPVEITRSTASVIDGMLLADYPGPKAQIHYAGQSDPDFFCNTRDMMFVYLVPEALRKVNAVFVQDMGKADWDEPMGHWIDAQKAFYVVGSSRRGSMGPTLATFAVEADARSFAEEWGGEVLRFDQINIDSVMPPDDGL</sequence>
<feature type="chain" id="PRO_5036902295" evidence="1">
    <location>
        <begin position="22"/>
        <end position="173"/>
    </location>
</feature>
<protein>
    <submittedName>
        <fullName evidence="2">Nitrous oxide reductase accessory protein NosL</fullName>
    </submittedName>
</protein>
<accession>A0A972J9P1</accession>
<proteinExistence type="predicted"/>
<dbReference type="Gene3D" id="3.30.70.2050">
    <property type="match status" value="1"/>
</dbReference>
<dbReference type="AlphaFoldDB" id="A0A972J9P1"/>
<evidence type="ECO:0000313" key="2">
    <source>
        <dbReference type="EMBL" id="NMG03175.1"/>
    </source>
</evidence>
<dbReference type="EMBL" id="WTVM01000045">
    <property type="protein sequence ID" value="NMG03175.1"/>
    <property type="molecule type" value="Genomic_DNA"/>
</dbReference>
<name>A0A972J9P1_9RHOO</name>
<dbReference type="RefSeq" id="WP_168987927.1">
    <property type="nucleotide sequence ID" value="NZ_CAWPHM010000270.1"/>
</dbReference>
<organism evidence="2 3">
    <name type="scientific">Azoarcus taiwanensis</name>
    <dbReference type="NCBI Taxonomy" id="666964"/>
    <lineage>
        <taxon>Bacteria</taxon>
        <taxon>Pseudomonadati</taxon>
        <taxon>Pseudomonadota</taxon>
        <taxon>Betaproteobacteria</taxon>
        <taxon>Rhodocyclales</taxon>
        <taxon>Zoogloeaceae</taxon>
        <taxon>Azoarcus</taxon>
    </lineage>
</organism>
<gene>
    <name evidence="2" type="ORF">GPA21_09330</name>
</gene>